<dbReference type="EMBL" id="JACXVP010000010">
    <property type="protein sequence ID" value="KAG5583411.1"/>
    <property type="molecule type" value="Genomic_DNA"/>
</dbReference>
<gene>
    <name evidence="15" type="ORF">H5410_054038</name>
</gene>
<evidence type="ECO:0000256" key="11">
    <source>
        <dbReference type="ARBA" id="ARBA00083621"/>
    </source>
</evidence>
<dbReference type="PROSITE" id="PS00502">
    <property type="entry name" value="POLYGALACTURONASE"/>
    <property type="match status" value="1"/>
</dbReference>
<comment type="catalytic activity">
    <reaction evidence="10">
        <text>(1,4-alpha-D-galacturonosyl)n+m + H2O = (1,4-alpha-D-galacturonosyl)n + (1,4-alpha-D-galacturonosyl)m.</text>
        <dbReference type="EC" id="3.2.1.15"/>
    </reaction>
</comment>
<keyword evidence="4" id="KW-0134">Cell wall</keyword>
<keyword evidence="7 13" id="KW-0378">Hydrolase</keyword>
<dbReference type="GO" id="GO:0010047">
    <property type="term" value="P:fruit dehiscence"/>
    <property type="evidence" value="ECO:0007669"/>
    <property type="project" value="UniProtKB-ARBA"/>
</dbReference>
<dbReference type="GO" id="GO:0009901">
    <property type="term" value="P:anther dehiscence"/>
    <property type="evidence" value="ECO:0007669"/>
    <property type="project" value="UniProtKB-ARBA"/>
</dbReference>
<evidence type="ECO:0000256" key="5">
    <source>
        <dbReference type="ARBA" id="ARBA00022525"/>
    </source>
</evidence>
<feature type="signal peptide" evidence="14">
    <location>
        <begin position="1"/>
        <end position="24"/>
    </location>
</feature>
<dbReference type="Pfam" id="PF00295">
    <property type="entry name" value="Glyco_hydro_28"/>
    <property type="match status" value="1"/>
</dbReference>
<dbReference type="EC" id="3.2.1.15" evidence="3"/>
<proteinExistence type="inferred from homology"/>
<accession>A0A9J5X5H8</accession>
<evidence type="ECO:0000256" key="6">
    <source>
        <dbReference type="ARBA" id="ARBA00022729"/>
    </source>
</evidence>
<dbReference type="Gene3D" id="2.160.20.10">
    <property type="entry name" value="Single-stranded right-handed beta-helix, Pectin lyase-like"/>
    <property type="match status" value="1"/>
</dbReference>
<evidence type="ECO:0000256" key="9">
    <source>
        <dbReference type="ARBA" id="ARBA00023316"/>
    </source>
</evidence>
<dbReference type="InterPro" id="IPR000743">
    <property type="entry name" value="Glyco_hydro_28"/>
</dbReference>
<reference evidence="15 16" key="1">
    <citation type="submission" date="2020-09" db="EMBL/GenBank/DDBJ databases">
        <title>De no assembly of potato wild relative species, Solanum commersonii.</title>
        <authorList>
            <person name="Cho K."/>
        </authorList>
    </citation>
    <scope>NUCLEOTIDE SEQUENCE [LARGE SCALE GENOMIC DNA]</scope>
    <source>
        <strain evidence="15">LZ3.2</strain>
        <tissue evidence="15">Leaf</tissue>
    </source>
</reference>
<dbReference type="GO" id="GO:0004650">
    <property type="term" value="F:polygalacturonase activity"/>
    <property type="evidence" value="ECO:0007669"/>
    <property type="project" value="UniProtKB-EC"/>
</dbReference>
<dbReference type="FunFam" id="2.160.20.10:FF:000028">
    <property type="entry name" value="Polygalacturonase QRT2"/>
    <property type="match status" value="1"/>
</dbReference>
<evidence type="ECO:0000256" key="12">
    <source>
        <dbReference type="PROSITE-ProRule" id="PRU10052"/>
    </source>
</evidence>
<dbReference type="GO" id="GO:0005975">
    <property type="term" value="P:carbohydrate metabolic process"/>
    <property type="evidence" value="ECO:0007669"/>
    <property type="project" value="InterPro"/>
</dbReference>
<sequence>MVIQRNNILLLIIIFVLSISTCRSNFIDDDLFKQVYNNILEQEFAHDFQAYLSYLSTNIESKNNIHDFNNIAKIDKNGIRVIDVCSFGAKGDGKSYDNKAFEKAWKETCSSKTPVQFVVPQNKNYLLKQITFSGPCKSSISVQIFGSLEACDKISDYTDRRHWILFDSVQNLVVGGGGTINGNGNVWWPYSCKINKSLPCKDAPTALTFNNCNNLKVKNLKSKDAQQIHIEFESCTNVVASNLMITASKKSPNTDGVHVTNSQNIQISDTTIGTGDDCISIVSGSQKVHATNITCGPGHGISIGSLGSKNSEAHVSHVTVNGAKFIGSENGVRIKTWQGGSGEASNIKFQNVEMQDVENPIIIDQNYCDQVEPCKQQYSAVQVKNVVYENIKGTSATKVAIKFDCSKNFPCEGIIMKNIKLVGENGKPSEAMCKNVHFNNIEDVSPKCPSVESSKDEALLYNY</sequence>
<evidence type="ECO:0000256" key="1">
    <source>
        <dbReference type="ARBA" id="ARBA00004191"/>
    </source>
</evidence>
<dbReference type="SMART" id="SM00710">
    <property type="entry name" value="PbH1"/>
    <property type="match status" value="4"/>
</dbReference>
<dbReference type="Proteomes" id="UP000824120">
    <property type="component" value="Chromosome 10"/>
</dbReference>
<dbReference type="InterPro" id="IPR006626">
    <property type="entry name" value="PbH1"/>
</dbReference>
<feature type="chain" id="PRO_5039913717" description="endo-polygalacturonase" evidence="14">
    <location>
        <begin position="25"/>
        <end position="463"/>
    </location>
</feature>
<dbReference type="OrthoDB" id="187139at2759"/>
<comment type="caution">
    <text evidence="15">The sequence shown here is derived from an EMBL/GenBank/DDBJ whole genome shotgun (WGS) entry which is preliminary data.</text>
</comment>
<evidence type="ECO:0000256" key="3">
    <source>
        <dbReference type="ARBA" id="ARBA00012736"/>
    </source>
</evidence>
<dbReference type="InterPro" id="IPR011050">
    <property type="entry name" value="Pectin_lyase_fold/virulence"/>
</dbReference>
<keyword evidence="5" id="KW-0964">Secreted</keyword>
<evidence type="ECO:0000256" key="2">
    <source>
        <dbReference type="ARBA" id="ARBA00008834"/>
    </source>
</evidence>
<comment type="similarity">
    <text evidence="2 13">Belongs to the glycosyl hydrolase 28 family.</text>
</comment>
<feature type="active site" evidence="12">
    <location>
        <position position="299"/>
    </location>
</feature>
<evidence type="ECO:0000256" key="8">
    <source>
        <dbReference type="ARBA" id="ARBA00023295"/>
    </source>
</evidence>
<comment type="subcellular location">
    <subcellularLocation>
        <location evidence="1">Secreted</location>
        <location evidence="1">Cell wall</location>
    </subcellularLocation>
</comment>
<evidence type="ECO:0000256" key="13">
    <source>
        <dbReference type="RuleBase" id="RU361169"/>
    </source>
</evidence>
<name>A0A9J5X5H8_SOLCO</name>
<organism evidence="15 16">
    <name type="scientific">Solanum commersonii</name>
    <name type="common">Commerson's wild potato</name>
    <name type="synonym">Commerson's nightshade</name>
    <dbReference type="NCBI Taxonomy" id="4109"/>
    <lineage>
        <taxon>Eukaryota</taxon>
        <taxon>Viridiplantae</taxon>
        <taxon>Streptophyta</taxon>
        <taxon>Embryophyta</taxon>
        <taxon>Tracheophyta</taxon>
        <taxon>Spermatophyta</taxon>
        <taxon>Magnoliopsida</taxon>
        <taxon>eudicotyledons</taxon>
        <taxon>Gunneridae</taxon>
        <taxon>Pentapetalae</taxon>
        <taxon>asterids</taxon>
        <taxon>lamiids</taxon>
        <taxon>Solanales</taxon>
        <taxon>Solanaceae</taxon>
        <taxon>Solanoideae</taxon>
        <taxon>Solaneae</taxon>
        <taxon>Solanum</taxon>
    </lineage>
</organism>
<evidence type="ECO:0000256" key="10">
    <source>
        <dbReference type="ARBA" id="ARBA00034074"/>
    </source>
</evidence>
<keyword evidence="16" id="KW-1185">Reference proteome</keyword>
<keyword evidence="9" id="KW-0961">Cell wall biogenesis/degradation</keyword>
<keyword evidence="8 13" id="KW-0326">Glycosidase</keyword>
<evidence type="ECO:0000313" key="15">
    <source>
        <dbReference type="EMBL" id="KAG5583411.1"/>
    </source>
</evidence>
<evidence type="ECO:0000313" key="16">
    <source>
        <dbReference type="Proteomes" id="UP000824120"/>
    </source>
</evidence>
<evidence type="ECO:0000256" key="14">
    <source>
        <dbReference type="SAM" id="SignalP"/>
    </source>
</evidence>
<keyword evidence="6 14" id="KW-0732">Signal</keyword>
<dbReference type="PANTHER" id="PTHR31375">
    <property type="match status" value="1"/>
</dbReference>
<evidence type="ECO:0000256" key="4">
    <source>
        <dbReference type="ARBA" id="ARBA00022512"/>
    </source>
</evidence>
<dbReference type="AlphaFoldDB" id="A0A9J5X5H8"/>
<protein>
    <recommendedName>
        <fullName evidence="3">endo-polygalacturonase</fullName>
        <ecNumber evidence="3">3.2.1.15</ecNumber>
    </recommendedName>
    <alternativeName>
        <fullName evidence="11">Pectinase</fullName>
    </alternativeName>
</protein>
<dbReference type="SUPFAM" id="SSF51126">
    <property type="entry name" value="Pectin lyase-like"/>
    <property type="match status" value="1"/>
</dbReference>
<evidence type="ECO:0000256" key="7">
    <source>
        <dbReference type="ARBA" id="ARBA00022801"/>
    </source>
</evidence>
<dbReference type="InterPro" id="IPR012334">
    <property type="entry name" value="Pectin_lyas_fold"/>
</dbReference>
<dbReference type="GO" id="GO:0009830">
    <property type="term" value="P:cell wall modification involved in abscission"/>
    <property type="evidence" value="ECO:0007669"/>
    <property type="project" value="UniProtKB-ARBA"/>
</dbReference>